<sequence length="119" mass="14435">MYLFVLFELLKHIKPKYKERHGHCLVPRSSSNKRLARWVSRQRQQYWEMKEGKSSIMTAERVDMLNSLGFVWRLHQNYWHEMLDEIKGIQREAWRLSRFPKICSKPTTFRLVQIAKTGI</sequence>
<evidence type="ECO:0000313" key="2">
    <source>
        <dbReference type="EMBL" id="CAD9352881.1"/>
    </source>
</evidence>
<dbReference type="PANTHER" id="PTHR33418:SF1">
    <property type="entry name" value="HELICASE-ASSOCIATED DOMAIN-CONTAINING PROTEIN"/>
    <property type="match status" value="1"/>
</dbReference>
<name>A0A7S1ZYT4_9STRA</name>
<dbReference type="AlphaFoldDB" id="A0A7S1ZYT4"/>
<feature type="domain" description="Helicase-associated" evidence="1">
    <location>
        <begin position="16"/>
        <end position="70"/>
    </location>
</feature>
<dbReference type="Gene3D" id="6.10.140.530">
    <property type="match status" value="1"/>
</dbReference>
<protein>
    <recommendedName>
        <fullName evidence="1">Helicase-associated domain-containing protein</fullName>
    </recommendedName>
</protein>
<dbReference type="InterPro" id="IPR005114">
    <property type="entry name" value="Helicase_assoc"/>
</dbReference>
<organism evidence="2">
    <name type="scientific">Ditylum brightwellii</name>
    <dbReference type="NCBI Taxonomy" id="49249"/>
    <lineage>
        <taxon>Eukaryota</taxon>
        <taxon>Sar</taxon>
        <taxon>Stramenopiles</taxon>
        <taxon>Ochrophyta</taxon>
        <taxon>Bacillariophyta</taxon>
        <taxon>Mediophyceae</taxon>
        <taxon>Lithodesmiophycidae</taxon>
        <taxon>Lithodesmiales</taxon>
        <taxon>Lithodesmiaceae</taxon>
        <taxon>Ditylum</taxon>
    </lineage>
</organism>
<gene>
    <name evidence="2" type="ORF">DBRI1063_LOCUS22694</name>
</gene>
<dbReference type="Pfam" id="PF03457">
    <property type="entry name" value="HA"/>
    <property type="match status" value="1"/>
</dbReference>
<accession>A0A7S1ZYT4</accession>
<evidence type="ECO:0000259" key="1">
    <source>
        <dbReference type="Pfam" id="PF03457"/>
    </source>
</evidence>
<proteinExistence type="predicted"/>
<dbReference type="EMBL" id="HBGN01035288">
    <property type="protein sequence ID" value="CAD9352881.1"/>
    <property type="molecule type" value="Transcribed_RNA"/>
</dbReference>
<reference evidence="2" key="1">
    <citation type="submission" date="2021-01" db="EMBL/GenBank/DDBJ databases">
        <authorList>
            <person name="Corre E."/>
            <person name="Pelletier E."/>
            <person name="Niang G."/>
            <person name="Scheremetjew M."/>
            <person name="Finn R."/>
            <person name="Kale V."/>
            <person name="Holt S."/>
            <person name="Cochrane G."/>
            <person name="Meng A."/>
            <person name="Brown T."/>
            <person name="Cohen L."/>
        </authorList>
    </citation>
    <scope>NUCLEOTIDE SEQUENCE</scope>
    <source>
        <strain evidence="2">Pop2</strain>
    </source>
</reference>
<dbReference type="PANTHER" id="PTHR33418">
    <property type="entry name" value="HELICASE-ASSOCIATED"/>
    <property type="match status" value="1"/>
</dbReference>